<dbReference type="EnsemblProtists" id="EOD17557">
    <property type="protein sequence ID" value="EOD17557"/>
    <property type="gene ID" value="EMIHUDRAFT_244003"/>
</dbReference>
<dbReference type="KEGG" id="ehx:EMIHUDRAFT_244003"/>
<dbReference type="HOGENOM" id="CLU_1470810_0_0_1"/>
<proteinExistence type="predicted"/>
<organism evidence="1 2">
    <name type="scientific">Emiliania huxleyi (strain CCMP1516)</name>
    <dbReference type="NCBI Taxonomy" id="280463"/>
    <lineage>
        <taxon>Eukaryota</taxon>
        <taxon>Haptista</taxon>
        <taxon>Haptophyta</taxon>
        <taxon>Prymnesiophyceae</taxon>
        <taxon>Isochrysidales</taxon>
        <taxon>Noelaerhabdaceae</taxon>
        <taxon>Emiliania</taxon>
    </lineage>
</organism>
<evidence type="ECO:0000313" key="2">
    <source>
        <dbReference type="Proteomes" id="UP000013827"/>
    </source>
</evidence>
<dbReference type="RefSeq" id="XP_005769986.1">
    <property type="nucleotide sequence ID" value="XM_005769929.1"/>
</dbReference>
<dbReference type="GeneID" id="17263706"/>
<name>A0A0D3J222_EMIH1</name>
<keyword evidence="2" id="KW-1185">Reference proteome</keyword>
<dbReference type="PaxDb" id="2903-EOD17557"/>
<reference evidence="2" key="1">
    <citation type="journal article" date="2013" name="Nature">
        <title>Pan genome of the phytoplankton Emiliania underpins its global distribution.</title>
        <authorList>
            <person name="Read B.A."/>
            <person name="Kegel J."/>
            <person name="Klute M.J."/>
            <person name="Kuo A."/>
            <person name="Lefebvre S.C."/>
            <person name="Maumus F."/>
            <person name="Mayer C."/>
            <person name="Miller J."/>
            <person name="Monier A."/>
            <person name="Salamov A."/>
            <person name="Young J."/>
            <person name="Aguilar M."/>
            <person name="Claverie J.M."/>
            <person name="Frickenhaus S."/>
            <person name="Gonzalez K."/>
            <person name="Herman E.K."/>
            <person name="Lin Y.C."/>
            <person name="Napier J."/>
            <person name="Ogata H."/>
            <person name="Sarno A.F."/>
            <person name="Shmutz J."/>
            <person name="Schroeder D."/>
            <person name="de Vargas C."/>
            <person name="Verret F."/>
            <person name="von Dassow P."/>
            <person name="Valentin K."/>
            <person name="Van de Peer Y."/>
            <person name="Wheeler G."/>
            <person name="Dacks J.B."/>
            <person name="Delwiche C.F."/>
            <person name="Dyhrman S.T."/>
            <person name="Glockner G."/>
            <person name="John U."/>
            <person name="Richards T."/>
            <person name="Worden A.Z."/>
            <person name="Zhang X."/>
            <person name="Grigoriev I.V."/>
            <person name="Allen A.E."/>
            <person name="Bidle K."/>
            <person name="Borodovsky M."/>
            <person name="Bowler C."/>
            <person name="Brownlee C."/>
            <person name="Cock J.M."/>
            <person name="Elias M."/>
            <person name="Gladyshev V.N."/>
            <person name="Groth M."/>
            <person name="Guda C."/>
            <person name="Hadaegh A."/>
            <person name="Iglesias-Rodriguez M.D."/>
            <person name="Jenkins J."/>
            <person name="Jones B.M."/>
            <person name="Lawson T."/>
            <person name="Leese F."/>
            <person name="Lindquist E."/>
            <person name="Lobanov A."/>
            <person name="Lomsadze A."/>
            <person name="Malik S.B."/>
            <person name="Marsh M.E."/>
            <person name="Mackinder L."/>
            <person name="Mock T."/>
            <person name="Mueller-Roeber B."/>
            <person name="Pagarete A."/>
            <person name="Parker M."/>
            <person name="Probert I."/>
            <person name="Quesneville H."/>
            <person name="Raines C."/>
            <person name="Rensing S.A."/>
            <person name="Riano-Pachon D.M."/>
            <person name="Richier S."/>
            <person name="Rokitta S."/>
            <person name="Shiraiwa Y."/>
            <person name="Soanes D.M."/>
            <person name="van der Giezen M."/>
            <person name="Wahlund T.M."/>
            <person name="Williams B."/>
            <person name="Wilson W."/>
            <person name="Wolfe G."/>
            <person name="Wurch L.L."/>
        </authorList>
    </citation>
    <scope>NUCLEOTIDE SEQUENCE</scope>
</reference>
<evidence type="ECO:0000313" key="1">
    <source>
        <dbReference type="EnsemblProtists" id="EOD17557"/>
    </source>
</evidence>
<dbReference type="AlphaFoldDB" id="A0A0D3J222"/>
<sequence length="184" mass="20984">MIREPLRTIRSRYNHGNVAAFGHTSECNTQISVNSSLSEKQKNLQKTLQHYVLWHTFGEVISEKSLRAEDTTDLGRLTETIDSLSQLTGRPVQVSQSMLQALLTDRNHSNSAKTQKKHAVTWAMLAAIDPPFTTMCQMLALRHGYYIPESELVPDLQDAQHHPQQHCALDEQGRFGCWLQRMEE</sequence>
<reference evidence="1" key="2">
    <citation type="submission" date="2024-10" db="UniProtKB">
        <authorList>
            <consortium name="EnsemblProtists"/>
        </authorList>
    </citation>
    <scope>IDENTIFICATION</scope>
</reference>
<dbReference type="Proteomes" id="UP000013827">
    <property type="component" value="Unassembled WGS sequence"/>
</dbReference>
<accession>A0A0D3J222</accession>
<protein>
    <submittedName>
        <fullName evidence="1">Uncharacterized protein</fullName>
    </submittedName>
</protein>